<proteinExistence type="inferred from homology"/>
<evidence type="ECO:0000256" key="4">
    <source>
        <dbReference type="ARBA" id="ARBA00022692"/>
    </source>
</evidence>
<evidence type="ECO:0000313" key="8">
    <source>
        <dbReference type="EMBL" id="PNJ80058.1"/>
    </source>
</evidence>
<protein>
    <submittedName>
        <fullName evidence="8">ABCG5 isoform 4</fullName>
    </submittedName>
</protein>
<feature type="domain" description="ABC transporter" evidence="7">
    <location>
        <begin position="2"/>
        <end position="86"/>
    </location>
</feature>
<dbReference type="SUPFAM" id="SSF52540">
    <property type="entry name" value="P-loop containing nucleoside triphosphate hydrolases"/>
    <property type="match status" value="1"/>
</dbReference>
<organism evidence="8">
    <name type="scientific">Pongo abelii</name>
    <name type="common">Sumatran orangutan</name>
    <name type="synonym">Pongo pygmaeus abelii</name>
    <dbReference type="NCBI Taxonomy" id="9601"/>
    <lineage>
        <taxon>Eukaryota</taxon>
        <taxon>Metazoa</taxon>
        <taxon>Chordata</taxon>
        <taxon>Craniata</taxon>
        <taxon>Vertebrata</taxon>
        <taxon>Euteleostomi</taxon>
        <taxon>Mammalia</taxon>
        <taxon>Eutheria</taxon>
        <taxon>Euarchontoglires</taxon>
        <taxon>Primates</taxon>
        <taxon>Haplorrhini</taxon>
        <taxon>Catarrhini</taxon>
        <taxon>Hominidae</taxon>
        <taxon>Pongo</taxon>
    </lineage>
</organism>
<gene>
    <name evidence="8" type="ORF">CR201_G0003516</name>
</gene>
<dbReference type="GO" id="GO:0005524">
    <property type="term" value="F:ATP binding"/>
    <property type="evidence" value="ECO:0007669"/>
    <property type="project" value="InterPro"/>
</dbReference>
<name>A0A2J8XDS0_PONAB</name>
<evidence type="ECO:0000256" key="5">
    <source>
        <dbReference type="ARBA" id="ARBA00022989"/>
    </source>
</evidence>
<dbReference type="GO" id="GO:0033344">
    <property type="term" value="P:cholesterol efflux"/>
    <property type="evidence" value="ECO:0007669"/>
    <property type="project" value="TreeGrafter"/>
</dbReference>
<evidence type="ECO:0000256" key="1">
    <source>
        <dbReference type="ARBA" id="ARBA00004141"/>
    </source>
</evidence>
<dbReference type="Pfam" id="PF00005">
    <property type="entry name" value="ABC_tran"/>
    <property type="match status" value="1"/>
</dbReference>
<dbReference type="GO" id="GO:0043190">
    <property type="term" value="C:ATP-binding cassette (ABC) transporter complex"/>
    <property type="evidence" value="ECO:0007669"/>
    <property type="project" value="TreeGrafter"/>
</dbReference>
<dbReference type="GO" id="GO:0042626">
    <property type="term" value="F:ATPase-coupled transmembrane transporter activity"/>
    <property type="evidence" value="ECO:0007669"/>
    <property type="project" value="TreeGrafter"/>
</dbReference>
<dbReference type="PANTHER" id="PTHR48041">
    <property type="entry name" value="ABC TRANSPORTER G FAMILY MEMBER 28"/>
    <property type="match status" value="1"/>
</dbReference>
<dbReference type="InterPro" id="IPR027417">
    <property type="entry name" value="P-loop_NTPase"/>
</dbReference>
<keyword evidence="4" id="KW-0812">Transmembrane</keyword>
<evidence type="ECO:0000256" key="3">
    <source>
        <dbReference type="ARBA" id="ARBA00022448"/>
    </source>
</evidence>
<evidence type="ECO:0000259" key="7">
    <source>
        <dbReference type="Pfam" id="PF00005"/>
    </source>
</evidence>
<dbReference type="InterPro" id="IPR003439">
    <property type="entry name" value="ABC_transporter-like_ATP-bd"/>
</dbReference>
<evidence type="ECO:0000256" key="2">
    <source>
        <dbReference type="ARBA" id="ARBA00005814"/>
    </source>
</evidence>
<comment type="caution">
    <text evidence="8">The sequence shown here is derived from an EMBL/GenBank/DDBJ whole genome shotgun (WGS) entry which is preliminary data.</text>
</comment>
<keyword evidence="3" id="KW-0813">Transport</keyword>
<sequence>MCIIGSSGSGKTTLLDAMSGRLGRAGTFLGEVYVNGRALRREQFQDCFSYVLQSDTLLSSLTVRETLRYTALLAIRRGNPGFFQKKRQGLSLLPQLVSNSWPQAFLPPRPSKVLGLQAW</sequence>
<keyword evidence="6" id="KW-0472">Membrane</keyword>
<dbReference type="EMBL" id="NDHI03003368">
    <property type="protein sequence ID" value="PNJ80058.1"/>
    <property type="molecule type" value="Genomic_DNA"/>
</dbReference>
<dbReference type="GO" id="GO:0016324">
    <property type="term" value="C:apical plasma membrane"/>
    <property type="evidence" value="ECO:0007669"/>
    <property type="project" value="TreeGrafter"/>
</dbReference>
<comment type="similarity">
    <text evidence="2">Belongs to the ABC transporter superfamily. ABCG family. Eye pigment precursor importer (TC 3.A.1.204) subfamily.</text>
</comment>
<evidence type="ECO:0000256" key="6">
    <source>
        <dbReference type="ARBA" id="ARBA00023136"/>
    </source>
</evidence>
<dbReference type="AlphaFoldDB" id="A0A2J8XDS0"/>
<dbReference type="PANTHER" id="PTHR48041:SF113">
    <property type="entry name" value="ATP-BINDING CASSETTE SUB-FAMILY G MEMBER 5"/>
    <property type="match status" value="1"/>
</dbReference>
<feature type="non-terminal residue" evidence="8">
    <location>
        <position position="119"/>
    </location>
</feature>
<reference evidence="8" key="1">
    <citation type="submission" date="2017-12" db="EMBL/GenBank/DDBJ databases">
        <title>High-resolution comparative analysis of great ape genomes.</title>
        <authorList>
            <person name="Pollen A."/>
            <person name="Hastie A."/>
            <person name="Hormozdiari F."/>
            <person name="Dougherty M."/>
            <person name="Liu R."/>
            <person name="Chaisson M."/>
            <person name="Hoppe E."/>
            <person name="Hill C."/>
            <person name="Pang A."/>
            <person name="Hillier L."/>
            <person name="Baker C."/>
            <person name="Armstrong J."/>
            <person name="Shendure J."/>
            <person name="Paten B."/>
            <person name="Wilson R."/>
            <person name="Chao H."/>
            <person name="Schneider V."/>
            <person name="Ventura M."/>
            <person name="Kronenberg Z."/>
            <person name="Murali S."/>
            <person name="Gordon D."/>
            <person name="Cantsilieris S."/>
            <person name="Munson K."/>
            <person name="Nelson B."/>
            <person name="Raja A."/>
            <person name="Underwood J."/>
            <person name="Diekhans M."/>
            <person name="Fiddes I."/>
            <person name="Haussler D."/>
            <person name="Eichler E."/>
        </authorList>
    </citation>
    <scope>NUCLEOTIDE SEQUENCE [LARGE SCALE GENOMIC DNA]</scope>
    <source>
        <strain evidence="8">Susie</strain>
    </source>
</reference>
<dbReference type="Gene3D" id="3.40.50.300">
    <property type="entry name" value="P-loop containing nucleotide triphosphate hydrolases"/>
    <property type="match status" value="1"/>
</dbReference>
<dbReference type="GO" id="GO:0016887">
    <property type="term" value="F:ATP hydrolysis activity"/>
    <property type="evidence" value="ECO:0007669"/>
    <property type="project" value="InterPro"/>
</dbReference>
<dbReference type="GO" id="GO:0042632">
    <property type="term" value="P:cholesterol homeostasis"/>
    <property type="evidence" value="ECO:0007669"/>
    <property type="project" value="TreeGrafter"/>
</dbReference>
<accession>A0A2J8XDS0</accession>
<dbReference type="InterPro" id="IPR050352">
    <property type="entry name" value="ABCG_transporters"/>
</dbReference>
<comment type="subcellular location">
    <subcellularLocation>
        <location evidence="1">Membrane</location>
        <topology evidence="1">Multi-pass membrane protein</topology>
    </subcellularLocation>
</comment>
<keyword evidence="5" id="KW-1133">Transmembrane helix</keyword>